<evidence type="ECO:0000259" key="3">
    <source>
        <dbReference type="Pfam" id="PF01156"/>
    </source>
</evidence>
<dbReference type="InterPro" id="IPR052775">
    <property type="entry name" value="IUN_hydrolase"/>
</dbReference>
<feature type="domain" description="Inosine/uridine-preferring nucleoside hydrolase" evidence="3">
    <location>
        <begin position="5"/>
        <end position="300"/>
    </location>
</feature>
<protein>
    <submittedName>
        <fullName evidence="4">Pyrimidine-specific ribonucleoside hydrolase RihA</fullName>
        <ecNumber evidence="4">3.2.-.-</ecNumber>
    </submittedName>
</protein>
<dbReference type="InterPro" id="IPR001910">
    <property type="entry name" value="Inosine/uridine_hydrolase_dom"/>
</dbReference>
<dbReference type="AlphaFoldDB" id="A0A1J5QTM2"/>
<dbReference type="Pfam" id="PF01156">
    <property type="entry name" value="IU_nuc_hydro"/>
    <property type="match status" value="1"/>
</dbReference>
<dbReference type="EMBL" id="MLJW01000724">
    <property type="protein sequence ID" value="OIQ83212.1"/>
    <property type="molecule type" value="Genomic_DNA"/>
</dbReference>
<dbReference type="InterPro" id="IPR036452">
    <property type="entry name" value="Ribo_hydro-like"/>
</dbReference>
<sequence length="309" mass="32636">MTRPMIIDTDTASDDAVALVLALRDARVDVRAITVVSGNVPVAMGVQNALYTRDLCGSTVPVHSGADRPLLRDHVFAHDVHGADGMGDVGLALTGRTPAAGHAVDVLIDEARRHPGELTLVTLGPLTNLALALRKAPDIAGLYRRVVMMAGTADGSGNVTPAAEFNVYVDPEAADIVFRSGMPLEMVGWDVSRNDATLGPADADALAAVGPLGEFCTRIQRRLIEFCRTVTQLEGFDLPDPVTMAVAIDPDLATRAEDRYVAVETSGAHTAGMTVVDHLGVTGREPTVRVVRAVDRDRFLAMLRAACAG</sequence>
<dbReference type="PANTHER" id="PTHR46190">
    <property type="entry name" value="SI:CH211-201H21.5-RELATED"/>
    <property type="match status" value="1"/>
</dbReference>
<dbReference type="Gene3D" id="3.90.245.10">
    <property type="entry name" value="Ribonucleoside hydrolase-like"/>
    <property type="match status" value="1"/>
</dbReference>
<keyword evidence="2 4" id="KW-0326">Glycosidase</keyword>
<name>A0A1J5QTM2_9ZZZZ</name>
<evidence type="ECO:0000256" key="2">
    <source>
        <dbReference type="ARBA" id="ARBA00023295"/>
    </source>
</evidence>
<proteinExistence type="predicted"/>
<evidence type="ECO:0000256" key="1">
    <source>
        <dbReference type="ARBA" id="ARBA00022801"/>
    </source>
</evidence>
<dbReference type="PANTHER" id="PTHR46190:SF1">
    <property type="entry name" value="SI:CH211-201H21.5"/>
    <property type="match status" value="1"/>
</dbReference>
<dbReference type="SUPFAM" id="SSF53590">
    <property type="entry name" value="Nucleoside hydrolase"/>
    <property type="match status" value="1"/>
</dbReference>
<dbReference type="PROSITE" id="PS01247">
    <property type="entry name" value="IUNH"/>
    <property type="match status" value="1"/>
</dbReference>
<organism evidence="4">
    <name type="scientific">mine drainage metagenome</name>
    <dbReference type="NCBI Taxonomy" id="410659"/>
    <lineage>
        <taxon>unclassified sequences</taxon>
        <taxon>metagenomes</taxon>
        <taxon>ecological metagenomes</taxon>
    </lineage>
</organism>
<reference evidence="4" key="1">
    <citation type="submission" date="2016-10" db="EMBL/GenBank/DDBJ databases">
        <title>Sequence of Gallionella enrichment culture.</title>
        <authorList>
            <person name="Poehlein A."/>
            <person name="Muehling M."/>
            <person name="Daniel R."/>
        </authorList>
    </citation>
    <scope>NUCLEOTIDE SEQUENCE</scope>
</reference>
<keyword evidence="1 4" id="KW-0378">Hydrolase</keyword>
<accession>A0A1J5QTM2</accession>
<dbReference type="GO" id="GO:0016799">
    <property type="term" value="F:hydrolase activity, hydrolyzing N-glycosyl compounds"/>
    <property type="evidence" value="ECO:0007669"/>
    <property type="project" value="InterPro"/>
</dbReference>
<gene>
    <name evidence="4" type="primary">rihA_1</name>
    <name evidence="4" type="ORF">GALL_349940</name>
</gene>
<dbReference type="CDD" id="cd02649">
    <property type="entry name" value="nuc_hydro_CeIAG"/>
    <property type="match status" value="1"/>
</dbReference>
<evidence type="ECO:0000313" key="4">
    <source>
        <dbReference type="EMBL" id="OIQ83212.1"/>
    </source>
</evidence>
<comment type="caution">
    <text evidence="4">The sequence shown here is derived from an EMBL/GenBank/DDBJ whole genome shotgun (WGS) entry which is preliminary data.</text>
</comment>
<dbReference type="EC" id="3.2.-.-" evidence="4"/>
<dbReference type="InterPro" id="IPR015910">
    <property type="entry name" value="I/U_nuclsd_hydro_CS"/>
</dbReference>